<sequence>MPRQDDPASATGEPQVQTLSKVVSVRDAMHYAILARLTYRSEEFLERELIKPDNKYNVDQYAFHYSSGKSNRAIIFLDHKRNDIILGFRGTDNPKNLLTNININQVDFIAGKVHEGFKNMTYDLKGKYKELLMSYLKDYPSYTLVVTGHSLGGALAVLSTAILQQELGIKWDNIYLITYGQPRVGDRAFASWLNSKPLYATRVVNDYDGIPHLPPKTKTGYVHTHTEIYLRKNIAHICQSTVFEAKTCSNSRAHKFSKEGHDMYRYKVDLMNIIYGGAAISNETKSDYLIFNCYNAQPDGEIIQLCYYD</sequence>
<name>A0ACC2T8S4_9FUNG</name>
<reference evidence="1" key="1">
    <citation type="submission" date="2022-04" db="EMBL/GenBank/DDBJ databases">
        <title>Genome of the entomopathogenic fungus Entomophthora muscae.</title>
        <authorList>
            <person name="Elya C."/>
            <person name="Lovett B.R."/>
            <person name="Lee E."/>
            <person name="Macias A.M."/>
            <person name="Hajek A.E."/>
            <person name="De Bivort B.L."/>
            <person name="Kasson M.T."/>
            <person name="De Fine Licht H.H."/>
            <person name="Stajich J.E."/>
        </authorList>
    </citation>
    <scope>NUCLEOTIDE SEQUENCE</scope>
    <source>
        <strain evidence="1">Berkeley</strain>
    </source>
</reference>
<proteinExistence type="predicted"/>
<comment type="caution">
    <text evidence="1">The sequence shown here is derived from an EMBL/GenBank/DDBJ whole genome shotgun (WGS) entry which is preliminary data.</text>
</comment>
<keyword evidence="2" id="KW-1185">Reference proteome</keyword>
<evidence type="ECO:0000313" key="1">
    <source>
        <dbReference type="EMBL" id="KAJ9070871.1"/>
    </source>
</evidence>
<protein>
    <submittedName>
        <fullName evidence="1">Uncharacterized protein</fullName>
    </submittedName>
</protein>
<dbReference type="EMBL" id="QTSX02003557">
    <property type="protein sequence ID" value="KAJ9070871.1"/>
    <property type="molecule type" value="Genomic_DNA"/>
</dbReference>
<dbReference type="Proteomes" id="UP001165960">
    <property type="component" value="Unassembled WGS sequence"/>
</dbReference>
<evidence type="ECO:0000313" key="2">
    <source>
        <dbReference type="Proteomes" id="UP001165960"/>
    </source>
</evidence>
<gene>
    <name evidence="1" type="ORF">DSO57_1002931</name>
</gene>
<organism evidence="1 2">
    <name type="scientific">Entomophthora muscae</name>
    <dbReference type="NCBI Taxonomy" id="34485"/>
    <lineage>
        <taxon>Eukaryota</taxon>
        <taxon>Fungi</taxon>
        <taxon>Fungi incertae sedis</taxon>
        <taxon>Zoopagomycota</taxon>
        <taxon>Entomophthoromycotina</taxon>
        <taxon>Entomophthoromycetes</taxon>
        <taxon>Entomophthorales</taxon>
        <taxon>Entomophthoraceae</taxon>
        <taxon>Entomophthora</taxon>
    </lineage>
</organism>
<accession>A0ACC2T8S4</accession>